<dbReference type="Pfam" id="PF14412">
    <property type="entry name" value="AHH"/>
    <property type="match status" value="1"/>
</dbReference>
<gene>
    <name evidence="1" type="ORF">OQJ68_11520</name>
</gene>
<evidence type="ECO:0000313" key="2">
    <source>
        <dbReference type="Proteomes" id="UP001209730"/>
    </source>
</evidence>
<name>A0AB35I065_MICTH</name>
<proteinExistence type="predicted"/>
<accession>A0AB35I065</accession>
<sequence>MARIQQPPAPNAPPKAPNPLELAIYEFEKKARHYHQSLAQKAPKDETPEQAEARRAALQCDLDHLKCERTRIVHLTQIQRQLKEYRERCRNSSYKELMKESHHPTDDLVTHMAAVGEPKPSPYHDAHHIIPGKGRWLQEEIAQARANMHLAGIGIQDPRNGIFLPRTKAHKGHWSAPKAPAHKEIHRYNYETWIFDKFQFELPPLAFEAELLIVKTQLKTGGHPKKILEPKDPGWDGQ</sequence>
<dbReference type="AlphaFoldDB" id="A0AB35I065"/>
<reference evidence="1" key="1">
    <citation type="submission" date="2022-11" db="EMBL/GenBank/DDBJ databases">
        <title>Chitin-degrading and fungicidal potential of chitinolytic bacterial strains from marine environment of the Pacific Ocean regions.</title>
        <authorList>
            <person name="Pentekhina I."/>
            <person name="Nedashkovskaya O."/>
            <person name="Seitkalieva A."/>
            <person name="Podvolotskaya A."/>
            <person name="Tekutyeva L."/>
            <person name="Balabanova L."/>
        </authorList>
    </citation>
    <scope>NUCLEOTIDE SEQUENCE</scope>
    <source>
        <strain evidence="1">KMM 6838</strain>
    </source>
</reference>
<dbReference type="EMBL" id="JAPHQB010000018">
    <property type="protein sequence ID" value="MCX2802416.1"/>
    <property type="molecule type" value="Genomic_DNA"/>
</dbReference>
<dbReference type="RefSeq" id="WP_266002693.1">
    <property type="nucleotide sequence ID" value="NZ_JAPHQA010000027.1"/>
</dbReference>
<organism evidence="1 2">
    <name type="scientific">Microbulbifer thermotolerans</name>
    <dbReference type="NCBI Taxonomy" id="252514"/>
    <lineage>
        <taxon>Bacteria</taxon>
        <taxon>Pseudomonadati</taxon>
        <taxon>Pseudomonadota</taxon>
        <taxon>Gammaproteobacteria</taxon>
        <taxon>Cellvibrionales</taxon>
        <taxon>Microbulbiferaceae</taxon>
        <taxon>Microbulbifer</taxon>
    </lineage>
</organism>
<protein>
    <submittedName>
        <fullName evidence="1">AHH domain-containing protein</fullName>
    </submittedName>
</protein>
<evidence type="ECO:0000313" key="1">
    <source>
        <dbReference type="EMBL" id="MCX2802416.1"/>
    </source>
</evidence>
<dbReference type="Proteomes" id="UP001209730">
    <property type="component" value="Unassembled WGS sequence"/>
</dbReference>
<dbReference type="InterPro" id="IPR032871">
    <property type="entry name" value="AHH_dom_containing"/>
</dbReference>
<comment type="caution">
    <text evidence="1">The sequence shown here is derived from an EMBL/GenBank/DDBJ whole genome shotgun (WGS) entry which is preliminary data.</text>
</comment>